<feature type="transmembrane region" description="Helical" evidence="1">
    <location>
        <begin position="12"/>
        <end position="32"/>
    </location>
</feature>
<evidence type="ECO:0000313" key="3">
    <source>
        <dbReference type="Proteomes" id="UP001500620"/>
    </source>
</evidence>
<keyword evidence="1" id="KW-1133">Transmembrane helix</keyword>
<sequence length="221" mass="24012">MVDPYRGSMRRLPWWFLIPLLTFGAGSGPMVVYGGARLRSRGHIAAGAVYGALFIVFFVGAQFTDDNSTGPLDAVISTAWLVSWLAGTVHTAILERIVKSGRRRQSHPVDPVLAAAQDRLARREQARALLASNPALAGELLIGRPDLYRQYDDGGLVDVNNVPSAVLAHELRLPAETAEQIADARERLGGFSSPDEILVYCAGITPAQLGNIRDRLVFLPR</sequence>
<evidence type="ECO:0000256" key="1">
    <source>
        <dbReference type="SAM" id="Phobius"/>
    </source>
</evidence>
<keyword evidence="1" id="KW-0812">Transmembrane</keyword>
<organism evidence="2 3">
    <name type="scientific">Dactylosporangium darangshiense</name>
    <dbReference type="NCBI Taxonomy" id="579108"/>
    <lineage>
        <taxon>Bacteria</taxon>
        <taxon>Bacillati</taxon>
        <taxon>Actinomycetota</taxon>
        <taxon>Actinomycetes</taxon>
        <taxon>Micromonosporales</taxon>
        <taxon>Micromonosporaceae</taxon>
        <taxon>Dactylosporangium</taxon>
    </lineage>
</organism>
<keyword evidence="3" id="KW-1185">Reference proteome</keyword>
<keyword evidence="1" id="KW-0472">Membrane</keyword>
<reference evidence="3" key="1">
    <citation type="journal article" date="2019" name="Int. J. Syst. Evol. Microbiol.">
        <title>The Global Catalogue of Microorganisms (GCM) 10K type strain sequencing project: providing services to taxonomists for standard genome sequencing and annotation.</title>
        <authorList>
            <consortium name="The Broad Institute Genomics Platform"/>
            <consortium name="The Broad Institute Genome Sequencing Center for Infectious Disease"/>
            <person name="Wu L."/>
            <person name="Ma J."/>
        </authorList>
    </citation>
    <scope>NUCLEOTIDE SEQUENCE [LARGE SCALE GENOMIC DNA]</scope>
    <source>
        <strain evidence="3">JCM 17441</strain>
    </source>
</reference>
<feature type="transmembrane region" description="Helical" evidence="1">
    <location>
        <begin position="44"/>
        <end position="63"/>
    </location>
</feature>
<dbReference type="SUPFAM" id="SSF47781">
    <property type="entry name" value="RuvA domain 2-like"/>
    <property type="match status" value="1"/>
</dbReference>
<evidence type="ECO:0008006" key="4">
    <source>
        <dbReference type="Google" id="ProtNLM"/>
    </source>
</evidence>
<proteinExistence type="predicted"/>
<gene>
    <name evidence="2" type="ORF">GCM10022255_017140</name>
</gene>
<dbReference type="EMBL" id="BAABAT010000003">
    <property type="protein sequence ID" value="GAA4246331.1"/>
    <property type="molecule type" value="Genomic_DNA"/>
</dbReference>
<evidence type="ECO:0000313" key="2">
    <source>
        <dbReference type="EMBL" id="GAA4246331.1"/>
    </source>
</evidence>
<comment type="caution">
    <text evidence="2">The sequence shown here is derived from an EMBL/GenBank/DDBJ whole genome shotgun (WGS) entry which is preliminary data.</text>
</comment>
<protein>
    <recommendedName>
        <fullName evidence="4">Helix-hairpin-helix domain-containing protein</fullName>
    </recommendedName>
</protein>
<dbReference type="Proteomes" id="UP001500620">
    <property type="component" value="Unassembled WGS sequence"/>
</dbReference>
<dbReference type="InterPro" id="IPR010994">
    <property type="entry name" value="RuvA_2-like"/>
</dbReference>
<name>A0ABP8D2I8_9ACTN</name>
<accession>A0ABP8D2I8</accession>
<feature type="transmembrane region" description="Helical" evidence="1">
    <location>
        <begin position="75"/>
        <end position="94"/>
    </location>
</feature>